<keyword evidence="3" id="KW-1003">Cell membrane</keyword>
<dbReference type="InterPro" id="IPR055348">
    <property type="entry name" value="DctQ"/>
</dbReference>
<keyword evidence="12" id="KW-1185">Reference proteome</keyword>
<comment type="similarity">
    <text evidence="8 9">Belongs to the TRAP transporter small permease family.</text>
</comment>
<keyword evidence="6 9" id="KW-1133">Transmembrane helix</keyword>
<accession>A0ABV7L635</accession>
<comment type="subunit">
    <text evidence="9">The complex comprises the extracytoplasmic solute receptor protein and the two transmembrane proteins.</text>
</comment>
<keyword evidence="4 9" id="KW-0997">Cell inner membrane</keyword>
<evidence type="ECO:0000256" key="2">
    <source>
        <dbReference type="ARBA" id="ARBA00022448"/>
    </source>
</evidence>
<comment type="function">
    <text evidence="9">Part of the tripartite ATP-independent periplasmic (TRAP) transport system.</text>
</comment>
<evidence type="ECO:0000259" key="10">
    <source>
        <dbReference type="Pfam" id="PF04290"/>
    </source>
</evidence>
<comment type="caution">
    <text evidence="11">The sequence shown here is derived from an EMBL/GenBank/DDBJ whole genome shotgun (WGS) entry which is preliminary data.</text>
</comment>
<protein>
    <recommendedName>
        <fullName evidence="9">TRAP transporter small permease protein</fullName>
    </recommendedName>
</protein>
<evidence type="ECO:0000256" key="6">
    <source>
        <dbReference type="ARBA" id="ARBA00022989"/>
    </source>
</evidence>
<gene>
    <name evidence="11" type="ORF">ACFOGJ_21795</name>
</gene>
<comment type="subcellular location">
    <subcellularLocation>
        <location evidence="1 9">Cell inner membrane</location>
        <topology evidence="1 9">Multi-pass membrane protein</topology>
    </subcellularLocation>
</comment>
<evidence type="ECO:0000313" key="12">
    <source>
        <dbReference type="Proteomes" id="UP001595528"/>
    </source>
</evidence>
<feature type="domain" description="Tripartite ATP-independent periplasmic transporters DctQ component" evidence="10">
    <location>
        <begin position="46"/>
        <end position="178"/>
    </location>
</feature>
<dbReference type="Proteomes" id="UP001595528">
    <property type="component" value="Unassembled WGS sequence"/>
</dbReference>
<feature type="transmembrane region" description="Helical" evidence="9">
    <location>
        <begin position="150"/>
        <end position="171"/>
    </location>
</feature>
<feature type="transmembrane region" description="Helical" evidence="9">
    <location>
        <begin position="70"/>
        <end position="88"/>
    </location>
</feature>
<keyword evidence="2 9" id="KW-0813">Transport</keyword>
<evidence type="ECO:0000256" key="1">
    <source>
        <dbReference type="ARBA" id="ARBA00004429"/>
    </source>
</evidence>
<proteinExistence type="inferred from homology"/>
<organism evidence="11 12">
    <name type="scientific">Marinibaculum pumilum</name>
    <dbReference type="NCBI Taxonomy" id="1766165"/>
    <lineage>
        <taxon>Bacteria</taxon>
        <taxon>Pseudomonadati</taxon>
        <taxon>Pseudomonadota</taxon>
        <taxon>Alphaproteobacteria</taxon>
        <taxon>Rhodospirillales</taxon>
        <taxon>Rhodospirillaceae</taxon>
        <taxon>Marinibaculum</taxon>
    </lineage>
</organism>
<feature type="transmembrane region" description="Helical" evidence="9">
    <location>
        <begin position="109"/>
        <end position="130"/>
    </location>
</feature>
<evidence type="ECO:0000256" key="4">
    <source>
        <dbReference type="ARBA" id="ARBA00022519"/>
    </source>
</evidence>
<feature type="transmembrane region" description="Helical" evidence="9">
    <location>
        <begin position="31"/>
        <end position="50"/>
    </location>
</feature>
<keyword evidence="7 9" id="KW-0472">Membrane</keyword>
<dbReference type="InterPro" id="IPR007387">
    <property type="entry name" value="TRAP_DctQ"/>
</dbReference>
<evidence type="ECO:0000313" key="11">
    <source>
        <dbReference type="EMBL" id="MFC3229899.1"/>
    </source>
</evidence>
<keyword evidence="5 9" id="KW-0812">Transmembrane</keyword>
<evidence type="ECO:0000256" key="9">
    <source>
        <dbReference type="RuleBase" id="RU369079"/>
    </source>
</evidence>
<dbReference type="RefSeq" id="WP_379904538.1">
    <property type="nucleotide sequence ID" value="NZ_JBHRTR010000034.1"/>
</dbReference>
<dbReference type="PANTHER" id="PTHR35011:SF10">
    <property type="entry name" value="TRAP TRANSPORTER SMALL PERMEASE PROTEIN"/>
    <property type="match status" value="1"/>
</dbReference>
<evidence type="ECO:0000256" key="8">
    <source>
        <dbReference type="ARBA" id="ARBA00038436"/>
    </source>
</evidence>
<name>A0ABV7L635_9PROT</name>
<evidence type="ECO:0000256" key="5">
    <source>
        <dbReference type="ARBA" id="ARBA00022692"/>
    </source>
</evidence>
<evidence type="ECO:0000256" key="7">
    <source>
        <dbReference type="ARBA" id="ARBA00023136"/>
    </source>
</evidence>
<evidence type="ECO:0000256" key="3">
    <source>
        <dbReference type="ARBA" id="ARBA00022475"/>
    </source>
</evidence>
<dbReference type="Pfam" id="PF04290">
    <property type="entry name" value="DctQ"/>
    <property type="match status" value="1"/>
</dbReference>
<dbReference type="EMBL" id="JBHRTR010000034">
    <property type="protein sequence ID" value="MFC3229899.1"/>
    <property type="molecule type" value="Genomic_DNA"/>
</dbReference>
<sequence>MPVEPAPEAGTGQEMKVGTRMTGGLSAVERGLVALGAVSGCATLLMVLLIVPDVFLRKLLSTTVPAAAELSTQLLVLLVFLGLAGAQTRGDHFTMTAAVERMPRAARRACRLVATLASLGFAAIMAWVTAMKAWTAVLREETTIGVVSLPVWPVRIAIALGFALLALQLLLQAWRALRPDGSTA</sequence>
<reference evidence="12" key="1">
    <citation type="journal article" date="2019" name="Int. J. Syst. Evol. Microbiol.">
        <title>The Global Catalogue of Microorganisms (GCM) 10K type strain sequencing project: providing services to taxonomists for standard genome sequencing and annotation.</title>
        <authorList>
            <consortium name="The Broad Institute Genomics Platform"/>
            <consortium name="The Broad Institute Genome Sequencing Center for Infectious Disease"/>
            <person name="Wu L."/>
            <person name="Ma J."/>
        </authorList>
    </citation>
    <scope>NUCLEOTIDE SEQUENCE [LARGE SCALE GENOMIC DNA]</scope>
    <source>
        <strain evidence="12">KCTC 42964</strain>
    </source>
</reference>
<dbReference type="PANTHER" id="PTHR35011">
    <property type="entry name" value="2,3-DIKETO-L-GULONATE TRAP TRANSPORTER SMALL PERMEASE PROTEIN YIAM"/>
    <property type="match status" value="1"/>
</dbReference>